<evidence type="ECO:0000313" key="3">
    <source>
        <dbReference type="Proteomes" id="UP000199013"/>
    </source>
</evidence>
<dbReference type="CDD" id="cd00093">
    <property type="entry name" value="HTH_XRE"/>
    <property type="match status" value="1"/>
</dbReference>
<name>A0A1C3PB95_9ACTN</name>
<reference evidence="3" key="1">
    <citation type="submission" date="2016-02" db="EMBL/GenBank/DDBJ databases">
        <authorList>
            <person name="Wibberg D."/>
        </authorList>
    </citation>
    <scope>NUCLEOTIDE SEQUENCE [LARGE SCALE GENOMIC DNA]</scope>
</reference>
<keyword evidence="3" id="KW-1185">Reference proteome</keyword>
<gene>
    <name evidence="2" type="ORF">FDG2_5164</name>
</gene>
<evidence type="ECO:0000313" key="2">
    <source>
        <dbReference type="EMBL" id="SBW27105.1"/>
    </source>
</evidence>
<feature type="domain" description="HTH cro/C1-type" evidence="1">
    <location>
        <begin position="45"/>
        <end position="100"/>
    </location>
</feature>
<protein>
    <recommendedName>
        <fullName evidence="1">HTH cro/C1-type domain-containing protein</fullName>
    </recommendedName>
</protein>
<dbReference type="Gene3D" id="1.10.260.40">
    <property type="entry name" value="lambda repressor-like DNA-binding domains"/>
    <property type="match status" value="1"/>
</dbReference>
<dbReference type="InterPro" id="IPR010982">
    <property type="entry name" value="Lambda_DNA-bd_dom_sf"/>
</dbReference>
<dbReference type="PROSITE" id="PS50943">
    <property type="entry name" value="HTH_CROC1"/>
    <property type="match status" value="1"/>
</dbReference>
<organism evidence="2 3">
    <name type="scientific">Candidatus Protofrankia californiensis</name>
    <dbReference type="NCBI Taxonomy" id="1839754"/>
    <lineage>
        <taxon>Bacteria</taxon>
        <taxon>Bacillati</taxon>
        <taxon>Actinomycetota</taxon>
        <taxon>Actinomycetes</taxon>
        <taxon>Frankiales</taxon>
        <taxon>Frankiaceae</taxon>
        <taxon>Protofrankia</taxon>
    </lineage>
</organism>
<dbReference type="InterPro" id="IPR039554">
    <property type="entry name" value="HigA2-like_HTH"/>
</dbReference>
<evidence type="ECO:0000259" key="1">
    <source>
        <dbReference type="PROSITE" id="PS50943"/>
    </source>
</evidence>
<dbReference type="SMART" id="SM00530">
    <property type="entry name" value="HTH_XRE"/>
    <property type="match status" value="1"/>
</dbReference>
<dbReference type="GO" id="GO:0003677">
    <property type="term" value="F:DNA binding"/>
    <property type="evidence" value="ECO:0007669"/>
    <property type="project" value="InterPro"/>
</dbReference>
<dbReference type="Pfam" id="PF13744">
    <property type="entry name" value="HTH_37"/>
    <property type="match status" value="1"/>
</dbReference>
<dbReference type="Proteomes" id="UP000199013">
    <property type="component" value="Unassembled WGS sequence"/>
</dbReference>
<dbReference type="InterPro" id="IPR001387">
    <property type="entry name" value="Cro/C1-type_HTH"/>
</dbReference>
<accession>A0A1C3PB95</accession>
<dbReference type="AlphaFoldDB" id="A0A1C3PB95"/>
<dbReference type="SUPFAM" id="SSF47413">
    <property type="entry name" value="lambda repressor-like DNA-binding domains"/>
    <property type="match status" value="1"/>
</dbReference>
<sequence length="111" mass="12330">MSRRTAAGWHAYEDTGELLAELDLNDADMTRAREVTEDHIRAWHLAQVRAEQDRTQSDLAAAMGVSQPRVSALERGDLDSVTLSTLRAYVGALGGKLRIVADFGDREYRLT</sequence>
<dbReference type="EMBL" id="FLUV01002165">
    <property type="protein sequence ID" value="SBW27105.1"/>
    <property type="molecule type" value="Genomic_DNA"/>
</dbReference>
<proteinExistence type="predicted"/>